<evidence type="ECO:0000256" key="7">
    <source>
        <dbReference type="ARBA" id="ARBA00023049"/>
    </source>
</evidence>
<evidence type="ECO:0000256" key="2">
    <source>
        <dbReference type="ARBA" id="ARBA00022670"/>
    </source>
</evidence>
<dbReference type="Pfam" id="PF07504">
    <property type="entry name" value="FTP"/>
    <property type="match status" value="1"/>
</dbReference>
<dbReference type="GO" id="GO:0004222">
    <property type="term" value="F:metalloendopeptidase activity"/>
    <property type="evidence" value="ECO:0007669"/>
    <property type="project" value="UniProtKB-UniRule"/>
</dbReference>
<protein>
    <recommendedName>
        <fullName evidence="9">Neutral metalloproteinase</fullName>
        <ecNumber evidence="9">3.4.24.-</ecNumber>
    </recommendedName>
</protein>
<keyword evidence="7 9" id="KW-0482">Metalloprotease</keyword>
<dbReference type="InterPro" id="IPR050728">
    <property type="entry name" value="Zinc_Metalloprotease_M4"/>
</dbReference>
<proteinExistence type="inferred from homology"/>
<organism evidence="10 11">
    <name type="scientific">Piscirickettsia salmonis</name>
    <dbReference type="NCBI Taxonomy" id="1238"/>
    <lineage>
        <taxon>Bacteria</taxon>
        <taxon>Pseudomonadati</taxon>
        <taxon>Pseudomonadota</taxon>
        <taxon>Gammaproteobacteria</taxon>
        <taxon>Thiotrichales</taxon>
        <taxon>Piscirickettsiaceae</taxon>
        <taxon>Piscirickettsia</taxon>
    </lineage>
</organism>
<evidence type="ECO:0000256" key="4">
    <source>
        <dbReference type="ARBA" id="ARBA00022729"/>
    </source>
</evidence>
<dbReference type="Proteomes" id="UP000029558">
    <property type="component" value="Chromosome"/>
</dbReference>
<evidence type="ECO:0000256" key="3">
    <source>
        <dbReference type="ARBA" id="ARBA00022723"/>
    </source>
</evidence>
<evidence type="ECO:0000256" key="9">
    <source>
        <dbReference type="RuleBase" id="RU366073"/>
    </source>
</evidence>
<keyword evidence="2 9" id="KW-0645">Protease</keyword>
<dbReference type="InterPro" id="IPR001570">
    <property type="entry name" value="Peptidase_M4_C_domain"/>
</dbReference>
<feature type="signal peptide" evidence="9">
    <location>
        <begin position="1"/>
        <end position="26"/>
    </location>
</feature>
<dbReference type="InterPro" id="IPR027268">
    <property type="entry name" value="Peptidase_M4/M1_CTD_sf"/>
</dbReference>
<dbReference type="OrthoDB" id="5378341at2"/>
<dbReference type="PRINTS" id="PR00730">
    <property type="entry name" value="THERMOLYSIN"/>
</dbReference>
<keyword evidence="3" id="KW-0479">Metal-binding</keyword>
<evidence type="ECO:0000256" key="8">
    <source>
        <dbReference type="ARBA" id="ARBA00023145"/>
    </source>
</evidence>
<dbReference type="EMBL" id="CP012508">
    <property type="protein sequence ID" value="ALB24309.1"/>
    <property type="molecule type" value="Genomic_DNA"/>
</dbReference>
<comment type="cofactor">
    <cofactor evidence="9">
        <name>Zn(2+)</name>
        <dbReference type="ChEBI" id="CHEBI:29105"/>
    </cofactor>
</comment>
<dbReference type="InterPro" id="IPR013856">
    <property type="entry name" value="Peptidase_M4_domain"/>
</dbReference>
<evidence type="ECO:0000313" key="10">
    <source>
        <dbReference type="EMBL" id="ALB24309.1"/>
    </source>
</evidence>
<dbReference type="Pfam" id="PF02868">
    <property type="entry name" value="Peptidase_M4_C"/>
    <property type="match status" value="1"/>
</dbReference>
<dbReference type="Gene3D" id="1.10.390.10">
    <property type="entry name" value="Neutral Protease Domain 2"/>
    <property type="match status" value="1"/>
</dbReference>
<dbReference type="SUPFAM" id="SSF55486">
    <property type="entry name" value="Metalloproteases ('zincins'), catalytic domain"/>
    <property type="match status" value="1"/>
</dbReference>
<comment type="subcellular location">
    <subcellularLocation>
        <location evidence="9">Secreted</location>
    </subcellularLocation>
</comment>
<dbReference type="GO" id="GO:0046872">
    <property type="term" value="F:metal ion binding"/>
    <property type="evidence" value="ECO:0007669"/>
    <property type="project" value="UniProtKB-UniRule"/>
</dbReference>
<evidence type="ECO:0000256" key="5">
    <source>
        <dbReference type="ARBA" id="ARBA00022801"/>
    </source>
</evidence>
<comment type="similarity">
    <text evidence="1 9">Belongs to the peptidase M4 family.</text>
</comment>
<dbReference type="Gene3D" id="3.10.170.10">
    <property type="match status" value="1"/>
</dbReference>
<evidence type="ECO:0000256" key="6">
    <source>
        <dbReference type="ARBA" id="ARBA00022833"/>
    </source>
</evidence>
<feature type="chain" id="PRO_5041746010" description="Neutral metalloproteinase" evidence="9">
    <location>
        <begin position="27"/>
        <end position="594"/>
    </location>
</feature>
<evidence type="ECO:0000256" key="1">
    <source>
        <dbReference type="ARBA" id="ARBA00009388"/>
    </source>
</evidence>
<keyword evidence="9" id="KW-0964">Secreted</keyword>
<keyword evidence="6 9" id="KW-0862">Zinc</keyword>
<dbReference type="InterPro" id="IPR023612">
    <property type="entry name" value="Peptidase_M4"/>
</dbReference>
<dbReference type="Gene3D" id="3.10.450.490">
    <property type="match status" value="1"/>
</dbReference>
<dbReference type="EC" id="3.4.24.-" evidence="9"/>
<comment type="function">
    <text evidence="9">Extracellular zinc metalloprotease.</text>
</comment>
<dbReference type="RefSeq" id="WP_017378441.1">
    <property type="nucleotide sequence ID" value="NZ_CP012508.1"/>
</dbReference>
<dbReference type="AlphaFoldDB" id="A0A1L6TFK6"/>
<dbReference type="CDD" id="cd09597">
    <property type="entry name" value="M4_TLP"/>
    <property type="match status" value="1"/>
</dbReference>
<dbReference type="Pfam" id="PF01447">
    <property type="entry name" value="Peptidase_M4"/>
    <property type="match status" value="1"/>
</dbReference>
<dbReference type="InterPro" id="IPR011096">
    <property type="entry name" value="FTP_domain"/>
</dbReference>
<dbReference type="GO" id="GO:0005576">
    <property type="term" value="C:extracellular region"/>
    <property type="evidence" value="ECO:0007669"/>
    <property type="project" value="UniProtKB-SubCell"/>
</dbReference>
<keyword evidence="4 9" id="KW-0732">Signal</keyword>
<gene>
    <name evidence="10" type="ORF">KU39_3136</name>
</gene>
<accession>A0A1L6TFK6</accession>
<reference evidence="10 11" key="1">
    <citation type="journal article" date="2014" name="Genome Announc.">
        <title>Comparative Genome Analysis of Two Isolates of the Fish Pathogen Piscirickettsia salmonis from Different Hosts Reveals Major Differences in Virulence-Associated Secretion Systems.</title>
        <authorList>
            <person name="Bohle H."/>
            <person name="Henriquez P."/>
            <person name="Grothusen H."/>
            <person name="Navas E."/>
            <person name="Sandoval A."/>
            <person name="Bustamante F."/>
            <person name="Bustos P."/>
            <person name="Mancilla M."/>
        </authorList>
    </citation>
    <scope>NUCLEOTIDE SEQUENCE [LARGE SCALE GENOMIC DNA]</scope>
    <source>
        <strain evidence="11">B1-32597</strain>
    </source>
</reference>
<name>A0A1L6TFK6_PISSA</name>
<evidence type="ECO:0000313" key="11">
    <source>
        <dbReference type="Proteomes" id="UP000029558"/>
    </source>
</evidence>
<keyword evidence="5 9" id="KW-0378">Hydrolase</keyword>
<dbReference type="GO" id="GO:0006508">
    <property type="term" value="P:proteolysis"/>
    <property type="evidence" value="ECO:0007669"/>
    <property type="project" value="UniProtKB-KW"/>
</dbReference>
<dbReference type="PANTHER" id="PTHR33794">
    <property type="entry name" value="BACILLOLYSIN"/>
    <property type="match status" value="1"/>
</dbReference>
<dbReference type="Gene3D" id="3.10.450.40">
    <property type="match status" value="1"/>
</dbReference>
<dbReference type="PANTHER" id="PTHR33794:SF1">
    <property type="entry name" value="BACILLOLYSIN"/>
    <property type="match status" value="1"/>
</dbReference>
<keyword evidence="8" id="KW-0865">Zymogen</keyword>
<sequence>MRKKNLAIIISAITASTALLSSHALSTVNSYNKPVSSSNIEGFAIEGAGGSSNTMLSSRSATTTDKNTLSQVSSTTMNGDTYVRYQQKYEGIPVIGKQVVVKQPKAVTGFAATSRSASRATATRISLAKDLDVDLVATVSAGDAMAFAKQQFEQSYSGTQVADGSNSVKATKEIRIVDNKARLYYRVTFNASNTAGGKPYSMVYIIAANGGAKPVVLKHWDNIQNYEDTGPGGNEKTVKHGPTGVEFFYGENNLPALNVSENNGSCTMDNGDVRLVDVQNQEDHSWDSDYNTTAYQYSCGHNQGDPINGAYSPTDDAYYFGSMIIDMYKNWYGVDALQENGEPMQLIMRVHYGTDYDNAFWDGQTMSFGDGSSFYPLVSLDVAGHEVSHGFTEQHSGLEYSDQSGSLNEAFSDMAGQAVRAYLLSTNSDLYKQLYFNQDEVTWGIGETIMKGDNTDTALRYMDQPSKDQDENGVSADCLDKDLAGSGCIISYDDVVTAAKKLPLRYQQSYIVHHGSGVFNKAFYLLSQQVGIKEAFKVMKDANATRWTSGSDFADAACGVLQAAHADGVGSDSMIKEVFNQVGVAIVDEDCSTK</sequence>